<organism evidence="2 3">
    <name type="scientific">Gloeobacter kilaueensis (strain ATCC BAA-2537 / CCAP 1431/1 / ULC 316 / JS1)</name>
    <dbReference type="NCBI Taxonomy" id="1183438"/>
    <lineage>
        <taxon>Bacteria</taxon>
        <taxon>Bacillati</taxon>
        <taxon>Cyanobacteriota</taxon>
        <taxon>Cyanophyceae</taxon>
        <taxon>Gloeobacterales</taxon>
        <taxon>Gloeobacteraceae</taxon>
        <taxon>Gloeobacter</taxon>
    </lineage>
</organism>
<name>U5QJ55_GLOK1</name>
<dbReference type="STRING" id="1183438.GKIL_2766"/>
<reference evidence="2 3" key="1">
    <citation type="journal article" date="2013" name="PLoS ONE">
        <title>Cultivation and Complete Genome Sequencing of Gloeobacter kilaueensis sp. nov., from a Lava Cave in Kilauea Caldera, Hawai'i.</title>
        <authorList>
            <person name="Saw J.H."/>
            <person name="Schatz M."/>
            <person name="Brown M.V."/>
            <person name="Kunkel D.D."/>
            <person name="Foster J.S."/>
            <person name="Shick H."/>
            <person name="Christensen S."/>
            <person name="Hou S."/>
            <person name="Wan X."/>
            <person name="Donachie S.P."/>
        </authorList>
    </citation>
    <scope>NUCLEOTIDE SEQUENCE [LARGE SCALE GENOMIC DNA]</scope>
    <source>
        <strain evidence="3">JS</strain>
    </source>
</reference>
<dbReference type="InterPro" id="IPR052022">
    <property type="entry name" value="26kDa_periplasmic_antigen"/>
</dbReference>
<dbReference type="HOGENOM" id="CLU_080344_0_0_3"/>
<dbReference type="Proteomes" id="UP000017396">
    <property type="component" value="Chromosome"/>
</dbReference>
<evidence type="ECO:0000256" key="1">
    <source>
        <dbReference type="SAM" id="SignalP"/>
    </source>
</evidence>
<dbReference type="Gene3D" id="3.30.110.170">
    <property type="entry name" value="Protein of unknown function (DUF541), domain 1"/>
    <property type="match status" value="1"/>
</dbReference>
<proteinExistence type="predicted"/>
<feature type="signal peptide" evidence="1">
    <location>
        <begin position="1"/>
        <end position="36"/>
    </location>
</feature>
<dbReference type="PANTHER" id="PTHR34387:SF1">
    <property type="entry name" value="PERIPLASMIC IMMUNOGENIC PROTEIN"/>
    <property type="match status" value="1"/>
</dbReference>
<accession>U5QJ55</accession>
<keyword evidence="1" id="KW-0732">Signal</keyword>
<dbReference type="KEGG" id="glj:GKIL_2766"/>
<sequence>MLGSWRHYPHPSMPRRLLVVALSCIVTLMTFLPAQAQEATPPERTLTVTGHGSESVPYTDAIFNLGVQADGSTAAEAQAQLRTQLNPLVDRLKQLQVQKLRTTNVQLYPRYNNPVNREPAKVIGFTASSNLSFQVPIAQAGKILDSAVGSGANVVQNLSFSAPDAQLDAARSVALSRAVADAQAQADAVLKSLNLTARQVRSIQVGDTSRPPRPFALAKTLSADASTPIEGGTAQVEADVTLQISY</sequence>
<dbReference type="Gene3D" id="3.30.70.2970">
    <property type="entry name" value="Protein of unknown function (DUF541), domain 2"/>
    <property type="match status" value="1"/>
</dbReference>
<feature type="chain" id="PRO_5004663768" evidence="1">
    <location>
        <begin position="37"/>
        <end position="246"/>
    </location>
</feature>
<dbReference type="InterPro" id="IPR007497">
    <property type="entry name" value="SIMPL/DUF541"/>
</dbReference>
<keyword evidence="3" id="KW-1185">Reference proteome</keyword>
<protein>
    <submittedName>
        <fullName evidence="2">Oxidative stress defense protein</fullName>
    </submittedName>
</protein>
<evidence type="ECO:0000313" key="2">
    <source>
        <dbReference type="EMBL" id="AGY59012.1"/>
    </source>
</evidence>
<evidence type="ECO:0000313" key="3">
    <source>
        <dbReference type="Proteomes" id="UP000017396"/>
    </source>
</evidence>
<gene>
    <name evidence="2" type="ORF">GKIL_2766</name>
</gene>
<dbReference type="AlphaFoldDB" id="U5QJ55"/>
<dbReference type="GO" id="GO:0006974">
    <property type="term" value="P:DNA damage response"/>
    <property type="evidence" value="ECO:0007669"/>
    <property type="project" value="TreeGrafter"/>
</dbReference>
<dbReference type="PATRIC" id="fig|1183438.3.peg.2724"/>
<dbReference type="EMBL" id="CP003587">
    <property type="protein sequence ID" value="AGY59012.1"/>
    <property type="molecule type" value="Genomic_DNA"/>
</dbReference>
<dbReference type="Pfam" id="PF04402">
    <property type="entry name" value="SIMPL"/>
    <property type="match status" value="1"/>
</dbReference>
<dbReference type="PANTHER" id="PTHR34387">
    <property type="entry name" value="SLR1258 PROTEIN"/>
    <property type="match status" value="1"/>
</dbReference>
<dbReference type="eggNOG" id="COG2968">
    <property type="taxonomic scope" value="Bacteria"/>
</dbReference>